<dbReference type="RefSeq" id="YP_009237665.1">
    <property type="nucleotide sequence ID" value="NC_029643.1"/>
</dbReference>
<reference evidence="2" key="1">
    <citation type="journal article" date="2016" name="Genome Biol. Evol.">
        <title>A Comparative Analysis of Mitochondrial Genomes in Eustigmatophyte Algae.</title>
        <authorList>
            <person name="Sevcikova T."/>
            <person name="Klimes V."/>
            <person name="Zbrankova V."/>
            <person name="Strnad H."/>
            <person name="Hroudova M."/>
            <person name="Vlcek C."/>
            <person name="Elias M."/>
        </authorList>
    </citation>
    <scope>NUCLEOTIDE SEQUENCE</scope>
    <source>
        <strain evidence="2">CCALA 838</strain>
    </source>
</reference>
<protein>
    <submittedName>
        <fullName evidence="2">Uncharacterized protein</fullName>
    </submittedName>
</protein>
<dbReference type="GeneID" id="26994733"/>
<accession>A0A140F2R9</accession>
<organism evidence="2">
    <name type="scientific">Trachydiscus minutus</name>
    <dbReference type="NCBI Taxonomy" id="1032745"/>
    <lineage>
        <taxon>Eukaryota</taxon>
        <taxon>Sar</taxon>
        <taxon>Stramenopiles</taxon>
        <taxon>Ochrophyta</taxon>
        <taxon>Eustigmatophyceae</taxon>
        <taxon>Goniochloridales</taxon>
        <taxon>Goniochloridaceae</taxon>
        <taxon>Trachydiscus</taxon>
    </lineage>
</organism>
<gene>
    <name evidence="2" type="primary">orfZ</name>
</gene>
<feature type="transmembrane region" description="Helical" evidence="1">
    <location>
        <begin position="34"/>
        <end position="53"/>
    </location>
</feature>
<keyword evidence="2" id="KW-0496">Mitochondrion</keyword>
<proteinExistence type="predicted"/>
<dbReference type="EMBL" id="KU501220">
    <property type="protein sequence ID" value="AML60703.1"/>
    <property type="molecule type" value="Genomic_DNA"/>
</dbReference>
<name>A0A140F2R9_9STRA</name>
<feature type="transmembrane region" description="Helical" evidence="1">
    <location>
        <begin position="7"/>
        <end position="28"/>
    </location>
</feature>
<keyword evidence="1" id="KW-0472">Membrane</keyword>
<keyword evidence="1" id="KW-1133">Transmembrane helix</keyword>
<geneLocation type="mitochondrion" evidence="2"/>
<sequence length="60" mass="7735">MRQFLVNFFYSFVFLAVWYYCFLLFLKFFANSPYFIFDDFALWFLFFFAYYHLEFVKKKH</sequence>
<evidence type="ECO:0000313" key="2">
    <source>
        <dbReference type="EMBL" id="AML60703.1"/>
    </source>
</evidence>
<dbReference type="AlphaFoldDB" id="A0A140F2R9"/>
<evidence type="ECO:0000256" key="1">
    <source>
        <dbReference type="SAM" id="Phobius"/>
    </source>
</evidence>
<keyword evidence="1" id="KW-0812">Transmembrane</keyword>